<dbReference type="InterPro" id="IPR002881">
    <property type="entry name" value="DUF58"/>
</dbReference>
<dbReference type="PANTHER" id="PTHR34351:SF2">
    <property type="entry name" value="DUF58 DOMAIN-CONTAINING PROTEIN"/>
    <property type="match status" value="1"/>
</dbReference>
<reference evidence="3 4" key="1">
    <citation type="journal article" date="2014" name="Int. J. Syst. Evol. Microbiol.">
        <title>Complete genome sequence of Corynebacterium casei LMG S-19264T (=DSM 44701T), isolated from a smear-ripened cheese.</title>
        <authorList>
            <consortium name="US DOE Joint Genome Institute (JGI-PGF)"/>
            <person name="Walter F."/>
            <person name="Albersmeier A."/>
            <person name="Kalinowski J."/>
            <person name="Ruckert C."/>
        </authorList>
    </citation>
    <scope>NUCLEOTIDE SEQUENCE [LARGE SCALE GENOMIC DNA]</scope>
    <source>
        <strain evidence="3 4">CGMCC 4.7215</strain>
    </source>
</reference>
<evidence type="ECO:0000259" key="2">
    <source>
        <dbReference type="Pfam" id="PF01882"/>
    </source>
</evidence>
<dbReference type="Proteomes" id="UP001596414">
    <property type="component" value="Unassembled WGS sequence"/>
</dbReference>
<evidence type="ECO:0000256" key="1">
    <source>
        <dbReference type="SAM" id="MobiDB-lite"/>
    </source>
</evidence>
<evidence type="ECO:0000313" key="4">
    <source>
        <dbReference type="Proteomes" id="UP001596414"/>
    </source>
</evidence>
<accession>A0ABD5X013</accession>
<feature type="region of interest" description="Disordered" evidence="1">
    <location>
        <begin position="320"/>
        <end position="367"/>
    </location>
</feature>
<protein>
    <submittedName>
        <fullName evidence="3">DUF58 domain-containing protein</fullName>
    </submittedName>
</protein>
<dbReference type="AlphaFoldDB" id="A0ABD5X013"/>
<comment type="caution">
    <text evidence="3">The sequence shown here is derived from an EMBL/GenBank/DDBJ whole genome shotgun (WGS) entry which is preliminary data.</text>
</comment>
<feature type="compositionally biased region" description="Low complexity" evidence="1">
    <location>
        <begin position="178"/>
        <end position="188"/>
    </location>
</feature>
<dbReference type="InterPro" id="IPR013783">
    <property type="entry name" value="Ig-like_fold"/>
</dbReference>
<feature type="compositionally biased region" description="Polar residues" evidence="1">
    <location>
        <begin position="336"/>
        <end position="362"/>
    </location>
</feature>
<organism evidence="3 4">
    <name type="scientific">Halovenus rubra</name>
    <dbReference type="NCBI Taxonomy" id="869890"/>
    <lineage>
        <taxon>Archaea</taxon>
        <taxon>Methanobacteriati</taxon>
        <taxon>Methanobacteriota</taxon>
        <taxon>Stenosarchaea group</taxon>
        <taxon>Halobacteria</taxon>
        <taxon>Halobacteriales</taxon>
        <taxon>Haloarculaceae</taxon>
        <taxon>Halovenus</taxon>
    </lineage>
</organism>
<sequence length="467" mass="50374">MNRTRVPRWNVGLLATLALAAVGLLYANATLLGATLIPLSYVLYGAVSTLPAKRQLTVERSVGSATPAPGTPVDVTLTVENESENVLPDVRLIDGVPDELIVTEGSPRLCTSLSPGERRTISYSVISRRGTYTFDDPVVRLRSMAGSDRETTEIDVNGRDTVVCLSPLKTRPRETQTTRHTGTVTTDSGGSGLEFHSTRQYRQGDPVNRIDWHHVAKTGEFITVRYREQKTSRTVLIVDARPVNRVTQQPGYPTAVDRSVYAAERLYDTLTEAGIDTTIAAVGLTSTETANLEPDPAGIVWAGSGKATTPDALFTALNRASTRTEQQSPVPPRTDLISSQPQTEPSAQSAGNPGTAATQPSARTDGGDERMRLLNQIPPDASVMVCSPFVDNWPLALCRAVTGEHDLVAVSPDPVNGDSTGQRVVGVQRRLRLRTLQGLGTSTVDWPIKQPFDTALRAALPGLRTHR</sequence>
<feature type="domain" description="DUF58" evidence="2">
    <location>
        <begin position="198"/>
        <end position="243"/>
    </location>
</feature>
<gene>
    <name evidence="3" type="ORF">ACFQJ7_00640</name>
</gene>
<evidence type="ECO:0000313" key="3">
    <source>
        <dbReference type="EMBL" id="MFC7124550.1"/>
    </source>
</evidence>
<feature type="region of interest" description="Disordered" evidence="1">
    <location>
        <begin position="173"/>
        <end position="194"/>
    </location>
</feature>
<name>A0ABD5X013_9EURY</name>
<dbReference type="RefSeq" id="WP_267637737.1">
    <property type="nucleotide sequence ID" value="NZ_JAODIY010000010.1"/>
</dbReference>
<dbReference type="Pfam" id="PF01882">
    <property type="entry name" value="DUF58"/>
    <property type="match status" value="1"/>
</dbReference>
<proteinExistence type="predicted"/>
<dbReference type="EMBL" id="JBHSZQ010000001">
    <property type="protein sequence ID" value="MFC7124550.1"/>
    <property type="molecule type" value="Genomic_DNA"/>
</dbReference>
<dbReference type="Gene3D" id="2.60.40.10">
    <property type="entry name" value="Immunoglobulins"/>
    <property type="match status" value="1"/>
</dbReference>
<dbReference type="PANTHER" id="PTHR34351">
    <property type="entry name" value="SLR1927 PROTEIN-RELATED"/>
    <property type="match status" value="1"/>
</dbReference>